<sequence length="122" mass="13623">MPQVAVSVLELTLSFGIKRQSLGLYRCGELCGLRAIQPWQNSIASAIHDRLINIVFLIQPKRGYAFRADGYYEARSASTFRDIRANLHSQHFPLLIASLSYLAVLEGFLVFCLPLSPAHTDS</sequence>
<organism evidence="1 2">
    <name type="scientific">Athelia psychrophila</name>
    <dbReference type="NCBI Taxonomy" id="1759441"/>
    <lineage>
        <taxon>Eukaryota</taxon>
        <taxon>Fungi</taxon>
        <taxon>Dikarya</taxon>
        <taxon>Basidiomycota</taxon>
        <taxon>Agaricomycotina</taxon>
        <taxon>Agaricomycetes</taxon>
        <taxon>Agaricomycetidae</taxon>
        <taxon>Atheliales</taxon>
        <taxon>Atheliaceae</taxon>
        <taxon>Athelia</taxon>
    </lineage>
</organism>
<dbReference type="EMBL" id="KV417484">
    <property type="protein sequence ID" value="KZP33040.1"/>
    <property type="molecule type" value="Genomic_DNA"/>
</dbReference>
<accession>A0A166VTA1</accession>
<dbReference type="AlphaFoldDB" id="A0A166VTA1"/>
<proteinExistence type="predicted"/>
<evidence type="ECO:0000313" key="1">
    <source>
        <dbReference type="EMBL" id="KZP33040.1"/>
    </source>
</evidence>
<keyword evidence="2" id="KW-1185">Reference proteome</keyword>
<protein>
    <submittedName>
        <fullName evidence="1">Uncharacterized protein</fullName>
    </submittedName>
</protein>
<evidence type="ECO:0000313" key="2">
    <source>
        <dbReference type="Proteomes" id="UP000076532"/>
    </source>
</evidence>
<gene>
    <name evidence="1" type="ORF">FIBSPDRAFT_944005</name>
</gene>
<name>A0A166VTA1_9AGAM</name>
<dbReference type="Proteomes" id="UP000076532">
    <property type="component" value="Unassembled WGS sequence"/>
</dbReference>
<reference evidence="1 2" key="1">
    <citation type="journal article" date="2016" name="Mol. Biol. Evol.">
        <title>Comparative Genomics of Early-Diverging Mushroom-Forming Fungi Provides Insights into the Origins of Lignocellulose Decay Capabilities.</title>
        <authorList>
            <person name="Nagy L.G."/>
            <person name="Riley R."/>
            <person name="Tritt A."/>
            <person name="Adam C."/>
            <person name="Daum C."/>
            <person name="Floudas D."/>
            <person name="Sun H."/>
            <person name="Yadav J.S."/>
            <person name="Pangilinan J."/>
            <person name="Larsson K.H."/>
            <person name="Matsuura K."/>
            <person name="Barry K."/>
            <person name="Labutti K."/>
            <person name="Kuo R."/>
            <person name="Ohm R.A."/>
            <person name="Bhattacharya S.S."/>
            <person name="Shirouzu T."/>
            <person name="Yoshinaga Y."/>
            <person name="Martin F.M."/>
            <person name="Grigoriev I.V."/>
            <person name="Hibbett D.S."/>
        </authorList>
    </citation>
    <scope>NUCLEOTIDE SEQUENCE [LARGE SCALE GENOMIC DNA]</scope>
    <source>
        <strain evidence="1 2">CBS 109695</strain>
    </source>
</reference>